<gene>
    <name evidence="1" type="ORF">GA_TR18553_c0_g1_i1_g.59380</name>
</gene>
<dbReference type="EMBL" id="GEVI01011619">
    <property type="protein sequence ID" value="JAU20701.1"/>
    <property type="molecule type" value="Transcribed_RNA"/>
</dbReference>
<evidence type="ECO:0000313" key="1">
    <source>
        <dbReference type="EMBL" id="JAU20701.1"/>
    </source>
</evidence>
<sequence length="83" mass="9654">MSLFLQLRILYPLSKETVRSSSIDIKQDVSDGLINERKICCGSMSYYFVSSYYSSVGFTIMCSWSPDKMFSLFCRIYPHFFST</sequence>
<proteinExistence type="predicted"/>
<reference evidence="1" key="1">
    <citation type="submission" date="2016-07" db="EMBL/GenBank/DDBJ databases">
        <title>De novo transcriptome assembly of four accessions of the metal hyperaccumulator plant Noccaea caerulescens.</title>
        <authorList>
            <person name="Blande D."/>
            <person name="Halimaa P."/>
            <person name="Tervahauta A.I."/>
            <person name="Aarts M.G."/>
            <person name="Karenlampi S.O."/>
        </authorList>
    </citation>
    <scope>NUCLEOTIDE SEQUENCE</scope>
</reference>
<name>A0A1J3DSE7_NOCCA</name>
<dbReference type="AlphaFoldDB" id="A0A1J3DSE7"/>
<accession>A0A1J3DSE7</accession>
<organism evidence="1">
    <name type="scientific">Noccaea caerulescens</name>
    <name type="common">Alpine penny-cress</name>
    <name type="synonym">Thlaspi caerulescens</name>
    <dbReference type="NCBI Taxonomy" id="107243"/>
    <lineage>
        <taxon>Eukaryota</taxon>
        <taxon>Viridiplantae</taxon>
        <taxon>Streptophyta</taxon>
        <taxon>Embryophyta</taxon>
        <taxon>Tracheophyta</taxon>
        <taxon>Spermatophyta</taxon>
        <taxon>Magnoliopsida</taxon>
        <taxon>eudicotyledons</taxon>
        <taxon>Gunneridae</taxon>
        <taxon>Pentapetalae</taxon>
        <taxon>rosids</taxon>
        <taxon>malvids</taxon>
        <taxon>Brassicales</taxon>
        <taxon>Brassicaceae</taxon>
        <taxon>Coluteocarpeae</taxon>
        <taxon>Noccaea</taxon>
    </lineage>
</organism>
<protein>
    <submittedName>
        <fullName evidence="1">Uncharacterized protein</fullName>
    </submittedName>
</protein>